<name>A0A2S9K5D1_9BURK</name>
<dbReference type="AlphaFoldDB" id="A0A2S9K5D1"/>
<dbReference type="Proteomes" id="UP000238589">
    <property type="component" value="Unassembled WGS sequence"/>
</dbReference>
<gene>
    <name evidence="1" type="ORF">C6P64_08640</name>
</gene>
<dbReference type="EMBL" id="PVLQ01000027">
    <property type="protein sequence ID" value="PRD65627.1"/>
    <property type="molecule type" value="Genomic_DNA"/>
</dbReference>
<sequence>MFSPLNRSPLLQALSQWFSSLLCPEAATASHELGHHHLGAVASSYVDYGRWPEAARHLH</sequence>
<evidence type="ECO:0000313" key="2">
    <source>
        <dbReference type="Proteomes" id="UP000238589"/>
    </source>
</evidence>
<keyword evidence="2" id="KW-1185">Reference proteome</keyword>
<comment type="caution">
    <text evidence="1">The sequence shown here is derived from an EMBL/GenBank/DDBJ whole genome shotgun (WGS) entry which is preliminary data.</text>
</comment>
<protein>
    <submittedName>
        <fullName evidence="1">Uncharacterized protein</fullName>
    </submittedName>
</protein>
<organism evidence="1 2">
    <name type="scientific">Malikia granosa</name>
    <dbReference type="NCBI Taxonomy" id="263067"/>
    <lineage>
        <taxon>Bacteria</taxon>
        <taxon>Pseudomonadati</taxon>
        <taxon>Pseudomonadota</taxon>
        <taxon>Betaproteobacteria</taxon>
        <taxon>Burkholderiales</taxon>
        <taxon>Comamonadaceae</taxon>
        <taxon>Malikia</taxon>
    </lineage>
</organism>
<proteinExistence type="predicted"/>
<dbReference type="RefSeq" id="WP_105748153.1">
    <property type="nucleotide sequence ID" value="NZ_PVLQ01000027.1"/>
</dbReference>
<accession>A0A2S9K5D1</accession>
<dbReference type="OrthoDB" id="9895321at2"/>
<evidence type="ECO:0000313" key="1">
    <source>
        <dbReference type="EMBL" id="PRD65627.1"/>
    </source>
</evidence>
<reference evidence="1 2" key="1">
    <citation type="submission" date="2018-03" db="EMBL/GenBank/DDBJ databases">
        <title>Comparative genomics illustrates the genes involved in a hyperalkaliphilic mechanisms of Serpentinomonas isolated from highly-alkaline calcium-rich serpentinized springs.</title>
        <authorList>
            <person name="Suzuki S."/>
            <person name="Ishii S."/>
            <person name="Walworth N."/>
            <person name="Bird L."/>
            <person name="Kuenen J.G."/>
            <person name="Nealson K.H."/>
        </authorList>
    </citation>
    <scope>NUCLEOTIDE SEQUENCE [LARGE SCALE GENOMIC DNA]</scope>
    <source>
        <strain evidence="1 2">P1</strain>
    </source>
</reference>